<proteinExistence type="predicted"/>
<dbReference type="Proteomes" id="UP001059617">
    <property type="component" value="Chromosome"/>
</dbReference>
<keyword evidence="2" id="KW-1185">Reference proteome</keyword>
<reference evidence="1" key="1">
    <citation type="submission" date="2021-04" db="EMBL/GenBank/DDBJ databases">
        <authorList>
            <person name="Hartkoorn R.C."/>
            <person name="Beaudoing E."/>
            <person name="Hot D."/>
        </authorList>
    </citation>
    <scope>NUCLEOTIDE SEQUENCE</scope>
    <source>
        <strain evidence="1">NRRL B-16292</strain>
    </source>
</reference>
<organism evidence="1 2">
    <name type="scientific">Dactylosporangium fulvum</name>
    <dbReference type="NCBI Taxonomy" id="53359"/>
    <lineage>
        <taxon>Bacteria</taxon>
        <taxon>Bacillati</taxon>
        <taxon>Actinomycetota</taxon>
        <taxon>Actinomycetes</taxon>
        <taxon>Micromonosporales</taxon>
        <taxon>Micromonosporaceae</taxon>
        <taxon>Dactylosporangium</taxon>
    </lineage>
</organism>
<reference evidence="1" key="2">
    <citation type="submission" date="2022-09" db="EMBL/GenBank/DDBJ databases">
        <title>Biosynthetic gene clusters of Dactylosporangioum fulvum.</title>
        <authorList>
            <person name="Caradec T."/>
        </authorList>
    </citation>
    <scope>NUCLEOTIDE SEQUENCE</scope>
    <source>
        <strain evidence="1">NRRL B-16292</strain>
    </source>
</reference>
<name>A0ABY5VZL5_9ACTN</name>
<protein>
    <submittedName>
        <fullName evidence="1">Uncharacterized protein</fullName>
    </submittedName>
</protein>
<accession>A0ABY5VZL5</accession>
<dbReference type="RefSeq" id="WP_259860888.1">
    <property type="nucleotide sequence ID" value="NZ_BAAAST010000055.1"/>
</dbReference>
<evidence type="ECO:0000313" key="2">
    <source>
        <dbReference type="Proteomes" id="UP001059617"/>
    </source>
</evidence>
<evidence type="ECO:0000313" key="1">
    <source>
        <dbReference type="EMBL" id="UWP83110.1"/>
    </source>
</evidence>
<gene>
    <name evidence="1" type="ORF">Dfulv_02030</name>
</gene>
<sequence>MSHGGQVGMARSAPEAFGVDLADLDAYVDDFERPDEWPVFTVPIGGGTMHLVVRNLPDDAGIDWLLDAKVHATVRRLANEDGGYYAGRGLPWPLLPLEPTHLWTGWR</sequence>
<dbReference type="EMBL" id="CP073720">
    <property type="protein sequence ID" value="UWP83110.1"/>
    <property type="molecule type" value="Genomic_DNA"/>
</dbReference>